<dbReference type="InterPro" id="IPR036397">
    <property type="entry name" value="RNaseH_sf"/>
</dbReference>
<evidence type="ECO:0000313" key="1">
    <source>
        <dbReference type="EMBL" id="JAB63431.1"/>
    </source>
</evidence>
<sequence length="185" mass="21840">MGVMTTMFTICLEYLPERHIENRLNFIAQITETDDQNLFRHVLWTDESRFVSNGLPNRRNEHYWSIENPHIVNPVQNQGHFGVNVWCGIIGRHLIGPYFYEHTLNSVSYLNFLQEELPALLENVPLQLRRNLWFQHDGAPPHKARIVQQYLDNTFPEKWIGLNGPIQWPGKLPNLTPLNFFYRGF</sequence>
<name>V5I8A3_ANOGL</name>
<dbReference type="PANTHER" id="PTHR47326:SF1">
    <property type="entry name" value="HTH PSQ-TYPE DOMAIN-CONTAINING PROTEIN"/>
    <property type="match status" value="1"/>
</dbReference>
<dbReference type="EMBL" id="GALX01005035">
    <property type="protein sequence ID" value="JAB63431.1"/>
    <property type="molecule type" value="Transcribed_RNA"/>
</dbReference>
<reference evidence="1" key="1">
    <citation type="submission" date="2013-07" db="EMBL/GenBank/DDBJ databases">
        <title>Midgut Transcriptome Profiling of Anoplphora glabripennis, a Lignocellulose Degrading, Wood-Boring Cerambycid.</title>
        <authorList>
            <person name="Scully E.D."/>
            <person name="Hoover K."/>
            <person name="Carlson J.E."/>
            <person name="Tien M."/>
            <person name="Geib S.M."/>
        </authorList>
    </citation>
    <scope>NUCLEOTIDE SEQUENCE</scope>
</reference>
<dbReference type="GO" id="GO:0003676">
    <property type="term" value="F:nucleic acid binding"/>
    <property type="evidence" value="ECO:0007669"/>
    <property type="project" value="InterPro"/>
</dbReference>
<dbReference type="Gene3D" id="3.30.420.10">
    <property type="entry name" value="Ribonuclease H-like superfamily/Ribonuclease H"/>
    <property type="match status" value="1"/>
</dbReference>
<protein>
    <submittedName>
        <fullName evidence="1">Transposable element Tc3 transposase</fullName>
    </submittedName>
</protein>
<accession>V5I8A3</accession>
<dbReference type="PANTHER" id="PTHR47326">
    <property type="entry name" value="TRANSPOSABLE ELEMENT TC3 TRANSPOSASE-LIKE PROTEIN"/>
    <property type="match status" value="1"/>
</dbReference>
<dbReference type="AlphaFoldDB" id="V5I8A3"/>
<gene>
    <name evidence="1" type="primary">TC3A</name>
</gene>
<proteinExistence type="predicted"/>
<organism evidence="1">
    <name type="scientific">Anoplophora glabripennis</name>
    <name type="common">Asian longhorn beetle</name>
    <name type="synonym">Anoplophora nobilis</name>
    <dbReference type="NCBI Taxonomy" id="217634"/>
    <lineage>
        <taxon>Eukaryota</taxon>
        <taxon>Metazoa</taxon>
        <taxon>Ecdysozoa</taxon>
        <taxon>Arthropoda</taxon>
        <taxon>Hexapoda</taxon>
        <taxon>Insecta</taxon>
        <taxon>Pterygota</taxon>
        <taxon>Neoptera</taxon>
        <taxon>Endopterygota</taxon>
        <taxon>Coleoptera</taxon>
        <taxon>Polyphaga</taxon>
        <taxon>Cucujiformia</taxon>
        <taxon>Chrysomeloidea</taxon>
        <taxon>Cerambycidae</taxon>
        <taxon>Lamiinae</taxon>
        <taxon>Lamiini</taxon>
        <taxon>Anoplophora</taxon>
    </lineage>
</organism>